<keyword evidence="1" id="KW-0805">Transcription regulation</keyword>
<dbReference type="Gene3D" id="3.30.450.20">
    <property type="entry name" value="PAS domain"/>
    <property type="match status" value="1"/>
</dbReference>
<dbReference type="RefSeq" id="WP_377564239.1">
    <property type="nucleotide sequence ID" value="NZ_JBHTJZ010000011.1"/>
</dbReference>
<organism evidence="6 7">
    <name type="scientific">Paenibacillus chungangensis</name>
    <dbReference type="NCBI Taxonomy" id="696535"/>
    <lineage>
        <taxon>Bacteria</taxon>
        <taxon>Bacillati</taxon>
        <taxon>Bacillota</taxon>
        <taxon>Bacilli</taxon>
        <taxon>Bacillales</taxon>
        <taxon>Paenibacillaceae</taxon>
        <taxon>Paenibacillus</taxon>
    </lineage>
</organism>
<keyword evidence="4" id="KW-0812">Transmembrane</keyword>
<evidence type="ECO:0000259" key="5">
    <source>
        <dbReference type="PROSITE" id="PS01124"/>
    </source>
</evidence>
<keyword evidence="4" id="KW-1133">Transmembrane helix</keyword>
<dbReference type="InterPro" id="IPR009057">
    <property type="entry name" value="Homeodomain-like_sf"/>
</dbReference>
<evidence type="ECO:0000256" key="4">
    <source>
        <dbReference type="SAM" id="Phobius"/>
    </source>
</evidence>
<dbReference type="EMBL" id="JBHTJZ010000011">
    <property type="protein sequence ID" value="MFD0959946.1"/>
    <property type="molecule type" value="Genomic_DNA"/>
</dbReference>
<feature type="domain" description="HTH araC/xylS-type" evidence="5">
    <location>
        <begin position="673"/>
        <end position="771"/>
    </location>
</feature>
<dbReference type="Gene3D" id="1.10.10.60">
    <property type="entry name" value="Homeodomain-like"/>
    <property type="match status" value="2"/>
</dbReference>
<evidence type="ECO:0000256" key="3">
    <source>
        <dbReference type="ARBA" id="ARBA00023163"/>
    </source>
</evidence>
<keyword evidence="3" id="KW-0804">Transcription</keyword>
<evidence type="ECO:0000313" key="6">
    <source>
        <dbReference type="EMBL" id="MFD0959946.1"/>
    </source>
</evidence>
<name>A0ABW3HR34_9BACL</name>
<evidence type="ECO:0000313" key="7">
    <source>
        <dbReference type="Proteomes" id="UP001596989"/>
    </source>
</evidence>
<sequence length="786" mass="89463">MRWFSRLNTVFYKLVMSYVALIFITILFVGLVSYHYFSTIYNEELMKMESKILNHTSQNLLNDVVDVVERSYIHVTMGDSHVSPAAFLFDHPLDGNHEKVHITQQYLNKVAASHSEVLDSISIYYRSNDIVISSLSGVTYLDEQRASIDLEWLNRGHNKQDETIWMEAKAVPRNIHSNTHTAKLITFIRPYPYAVQPGEAKGYIAVHIKESMLKKLIHSEKSSDGNMLLIGKEGAVLTHNFPANLGGSLTTLPFYRQVTAPSSRDGSFITDVGDTETLITSVTVPGTEWKLVSATPVSEFYKKTVPLRHTLLTICIAAIAIGIVISNIFTIRIYNPLRPIINKAKSVFDQGKSGHQLEENEFSLLDRVINNLSVKINDLENTIDSNAPLIKHHMVVGLLHARIQSRNELEGTMRLIGLQLPYLKHTAVLIQLDRATMSQLTLENRQFIKFNLIKKLEQWDKDNTRLLAAELSEYELCAIVSANDDVTKKLERLHKDAKEYAHDNFMMKLTFSAGRPASSLLELEPSCREAAAVLKYALIHPEQSLFFAEAWMPREERDEEMPAELTARFSSELRSGRLSQVKAVVEEFQRLSQSGAYSADHCWAKWNELTDAFRSYLEDLPLKGSESPYDERLKVSVSPVDILSCKSMLIQAIEDTYQSIEALSNQKNRNIVTAVKQYISDNLQQSISLESAAEHVRISGKYLSRLFKEETGLNFSEYVNRKRLELAERYILTSDMTIEQISAHAGFNSSAYFIKKFKETYSVTPRMYKQYYLSEDKGTPKKELAH</sequence>
<gene>
    <name evidence="6" type="ORF">ACFQ2I_11130</name>
</gene>
<keyword evidence="4" id="KW-0472">Membrane</keyword>
<keyword evidence="2" id="KW-0238">DNA-binding</keyword>
<protein>
    <submittedName>
        <fullName evidence="6">AraC family transcriptional regulator</fullName>
    </submittedName>
</protein>
<dbReference type="Pfam" id="PF12833">
    <property type="entry name" value="HTH_18"/>
    <property type="match status" value="1"/>
</dbReference>
<dbReference type="Proteomes" id="UP001596989">
    <property type="component" value="Unassembled WGS sequence"/>
</dbReference>
<dbReference type="SMART" id="SM00342">
    <property type="entry name" value="HTH_ARAC"/>
    <property type="match status" value="1"/>
</dbReference>
<dbReference type="SUPFAM" id="SSF46689">
    <property type="entry name" value="Homeodomain-like"/>
    <property type="match status" value="2"/>
</dbReference>
<accession>A0ABW3HR34</accession>
<reference evidence="7" key="1">
    <citation type="journal article" date="2019" name="Int. J. Syst. Evol. Microbiol.">
        <title>The Global Catalogue of Microorganisms (GCM) 10K type strain sequencing project: providing services to taxonomists for standard genome sequencing and annotation.</title>
        <authorList>
            <consortium name="The Broad Institute Genomics Platform"/>
            <consortium name="The Broad Institute Genome Sequencing Center for Infectious Disease"/>
            <person name="Wu L."/>
            <person name="Ma J."/>
        </authorList>
    </citation>
    <scope>NUCLEOTIDE SEQUENCE [LARGE SCALE GENOMIC DNA]</scope>
    <source>
        <strain evidence="7">CCUG 59129</strain>
    </source>
</reference>
<keyword evidence="7" id="KW-1185">Reference proteome</keyword>
<dbReference type="PROSITE" id="PS01124">
    <property type="entry name" value="HTH_ARAC_FAMILY_2"/>
    <property type="match status" value="1"/>
</dbReference>
<dbReference type="PANTHER" id="PTHR43280">
    <property type="entry name" value="ARAC-FAMILY TRANSCRIPTIONAL REGULATOR"/>
    <property type="match status" value="1"/>
</dbReference>
<proteinExistence type="predicted"/>
<evidence type="ECO:0000256" key="2">
    <source>
        <dbReference type="ARBA" id="ARBA00023125"/>
    </source>
</evidence>
<feature type="transmembrane region" description="Helical" evidence="4">
    <location>
        <begin position="15"/>
        <end position="37"/>
    </location>
</feature>
<dbReference type="PANTHER" id="PTHR43280:SF34">
    <property type="entry name" value="ARAC-FAMILY TRANSCRIPTIONAL REGULATOR"/>
    <property type="match status" value="1"/>
</dbReference>
<feature type="transmembrane region" description="Helical" evidence="4">
    <location>
        <begin position="311"/>
        <end position="334"/>
    </location>
</feature>
<dbReference type="PROSITE" id="PS00041">
    <property type="entry name" value="HTH_ARAC_FAMILY_1"/>
    <property type="match status" value="1"/>
</dbReference>
<evidence type="ECO:0000256" key="1">
    <source>
        <dbReference type="ARBA" id="ARBA00023015"/>
    </source>
</evidence>
<dbReference type="InterPro" id="IPR018060">
    <property type="entry name" value="HTH_AraC"/>
</dbReference>
<dbReference type="InterPro" id="IPR018062">
    <property type="entry name" value="HTH_AraC-typ_CS"/>
</dbReference>
<comment type="caution">
    <text evidence="6">The sequence shown here is derived from an EMBL/GenBank/DDBJ whole genome shotgun (WGS) entry which is preliminary data.</text>
</comment>